<dbReference type="Proteomes" id="UP000295188">
    <property type="component" value="Unassembled WGS sequence"/>
</dbReference>
<evidence type="ECO:0000256" key="1">
    <source>
        <dbReference type="SAM" id="Phobius"/>
    </source>
</evidence>
<dbReference type="InterPro" id="IPR051532">
    <property type="entry name" value="Ester_Hydrolysis_Enzymes"/>
</dbReference>
<keyword evidence="1" id="KW-0812">Transmembrane</keyword>
<keyword evidence="1" id="KW-0472">Membrane</keyword>
<proteinExistence type="predicted"/>
<dbReference type="Gene3D" id="2.60.40.10">
    <property type="entry name" value="Immunoglobulins"/>
    <property type="match status" value="2"/>
</dbReference>
<evidence type="ECO:0000313" key="4">
    <source>
        <dbReference type="Proteomes" id="UP000295188"/>
    </source>
</evidence>
<dbReference type="InterPro" id="IPR013830">
    <property type="entry name" value="SGNH_hydro"/>
</dbReference>
<dbReference type="InterPro" id="IPR036514">
    <property type="entry name" value="SGNH_hydro_sf"/>
</dbReference>
<feature type="domain" description="SGNH hydrolase-type esterase" evidence="2">
    <location>
        <begin position="372"/>
        <end position="543"/>
    </location>
</feature>
<protein>
    <submittedName>
        <fullName evidence="3">Lysophospholipase L1-like esterase</fullName>
    </submittedName>
</protein>
<evidence type="ECO:0000259" key="2">
    <source>
        <dbReference type="Pfam" id="PF13472"/>
    </source>
</evidence>
<dbReference type="Pfam" id="PF13472">
    <property type="entry name" value="Lipase_GDSL_2"/>
    <property type="match status" value="1"/>
</dbReference>
<dbReference type="PANTHER" id="PTHR30383">
    <property type="entry name" value="THIOESTERASE 1/PROTEASE 1/LYSOPHOSPHOLIPASE L1"/>
    <property type="match status" value="1"/>
</dbReference>
<keyword evidence="1" id="KW-1133">Transmembrane helix</keyword>
<dbReference type="AlphaFoldDB" id="A0A4R3K8Q3"/>
<dbReference type="SUPFAM" id="SSF52266">
    <property type="entry name" value="SGNH hydrolase"/>
    <property type="match status" value="1"/>
</dbReference>
<dbReference type="GO" id="GO:0004622">
    <property type="term" value="F:phosphatidylcholine lysophospholipase activity"/>
    <property type="evidence" value="ECO:0007669"/>
    <property type="project" value="TreeGrafter"/>
</dbReference>
<reference evidence="3 4" key="1">
    <citation type="submission" date="2019-03" db="EMBL/GenBank/DDBJ databases">
        <title>Genomic Encyclopedia of Type Strains, Phase IV (KMG-IV): sequencing the most valuable type-strain genomes for metagenomic binning, comparative biology and taxonomic classification.</title>
        <authorList>
            <person name="Goeker M."/>
        </authorList>
    </citation>
    <scope>NUCLEOTIDE SEQUENCE [LARGE SCALE GENOMIC DNA]</scope>
    <source>
        <strain evidence="3 4">DSM 20467</strain>
    </source>
</reference>
<keyword evidence="4" id="KW-1185">Reference proteome</keyword>
<name>A0A4R3K8Q3_9FIRM</name>
<comment type="caution">
    <text evidence="3">The sequence shown here is derived from an EMBL/GenBank/DDBJ whole genome shotgun (WGS) entry which is preliminary data.</text>
</comment>
<feature type="transmembrane region" description="Helical" evidence="1">
    <location>
        <begin position="26"/>
        <end position="44"/>
    </location>
</feature>
<organism evidence="3 4">
    <name type="scientific">Pectinatus cerevisiiphilus</name>
    <dbReference type="NCBI Taxonomy" id="86956"/>
    <lineage>
        <taxon>Bacteria</taxon>
        <taxon>Bacillati</taxon>
        <taxon>Bacillota</taxon>
        <taxon>Negativicutes</taxon>
        <taxon>Selenomonadales</taxon>
        <taxon>Selenomonadaceae</taxon>
        <taxon>Pectinatus</taxon>
    </lineage>
</organism>
<dbReference type="PROSITE" id="PS01098">
    <property type="entry name" value="LIPASE_GDSL_SER"/>
    <property type="match status" value="1"/>
</dbReference>
<dbReference type="EMBL" id="SMAA01000007">
    <property type="protein sequence ID" value="TCS79258.1"/>
    <property type="molecule type" value="Genomic_DNA"/>
</dbReference>
<dbReference type="Gene3D" id="3.40.50.1110">
    <property type="entry name" value="SGNH hydrolase"/>
    <property type="match status" value="1"/>
</dbReference>
<evidence type="ECO:0000313" key="3">
    <source>
        <dbReference type="EMBL" id="TCS79258.1"/>
    </source>
</evidence>
<sequence length="561" mass="64283">MLKYIFVFYLLQNIKIAIGADKMKKFAVFAVIILYFTLVCIFLTEKTDVLKLEEFSWQVQVSKDNIISWQRLPYPSYYEIDIFAKAPDSPAVKTPFHLLKRDFSFTNTYQLPPTIYPTYYRVRAHGMFGIISSSPFVGDPIFTGDPLIPTPITNYTAGSPASSRPYLVWHTVPNAVYYELELLSGQPDNPTGNELSHTNHLYSSRNIFTHGYQIDLTPYLNNPHIFWRVRALDIHGNPIGIFSKLQEIYINRDLSAPQKPLIDSYDTLPDTILPLYPVYHWLPMYNATRYEVELLDHPPVQENDTEPSPDRLETIVVNNLFSAYDPRSLITPGTYYWRVRGIDEAGRTIGTWSDSQKMVVTSPAERSVPIAVFGDSISHGGGNVSYSPANLEYNYQTYLDFPTINLARSGDTSHMSLERFDRDVLPFTPRSLLIMSGTNSLRDSSVSAQMIINDLQGILEKCMHNNIRPIFMTLLPLNITNIETVFNVDTDPDWKPKMEEVNAYIRTLPYYIDLEPYFYDKNGNLDEKYSPDGLHPNLLGKQLMAAIINQHKDLFTLENDK</sequence>
<dbReference type="GO" id="GO:0006629">
    <property type="term" value="P:lipid metabolic process"/>
    <property type="evidence" value="ECO:0007669"/>
    <property type="project" value="InterPro"/>
</dbReference>
<dbReference type="InterPro" id="IPR008265">
    <property type="entry name" value="Lipase_GDSL_AS"/>
</dbReference>
<dbReference type="PANTHER" id="PTHR30383:SF5">
    <property type="entry name" value="SGNH HYDROLASE-TYPE ESTERASE DOMAIN-CONTAINING PROTEIN"/>
    <property type="match status" value="1"/>
</dbReference>
<gene>
    <name evidence="3" type="ORF">EDC37_10724</name>
</gene>
<dbReference type="InterPro" id="IPR013783">
    <property type="entry name" value="Ig-like_fold"/>
</dbReference>
<accession>A0A4R3K8Q3</accession>